<organism evidence="2 3">
    <name type="scientific">Plectonema radiosum NIES-515</name>
    <dbReference type="NCBI Taxonomy" id="2986073"/>
    <lineage>
        <taxon>Bacteria</taxon>
        <taxon>Bacillati</taxon>
        <taxon>Cyanobacteriota</taxon>
        <taxon>Cyanophyceae</taxon>
        <taxon>Oscillatoriophycideae</taxon>
        <taxon>Oscillatoriales</taxon>
        <taxon>Microcoleaceae</taxon>
        <taxon>Plectonema</taxon>
    </lineage>
</organism>
<evidence type="ECO:0000313" key="3">
    <source>
        <dbReference type="Proteomes" id="UP001526143"/>
    </source>
</evidence>
<proteinExistence type="predicted"/>
<accession>A0ABT3B115</accession>
<feature type="domain" description="CheW-like" evidence="1">
    <location>
        <begin position="247"/>
        <end position="388"/>
    </location>
</feature>
<dbReference type="Gene3D" id="2.40.50.180">
    <property type="entry name" value="CheA-289, Domain 4"/>
    <property type="match status" value="2"/>
</dbReference>
<feature type="domain" description="CheW-like" evidence="1">
    <location>
        <begin position="3"/>
        <end position="141"/>
    </location>
</feature>
<dbReference type="PANTHER" id="PTHR22617:SF23">
    <property type="entry name" value="CHEMOTAXIS PROTEIN CHEW"/>
    <property type="match status" value="1"/>
</dbReference>
<dbReference type="InterPro" id="IPR036061">
    <property type="entry name" value="CheW-like_dom_sf"/>
</dbReference>
<dbReference type="Proteomes" id="UP001526143">
    <property type="component" value="Unassembled WGS sequence"/>
</dbReference>
<dbReference type="SUPFAM" id="SSF50341">
    <property type="entry name" value="CheW-like"/>
    <property type="match status" value="2"/>
</dbReference>
<comment type="caution">
    <text evidence="2">The sequence shown here is derived from an EMBL/GenBank/DDBJ whole genome shotgun (WGS) entry which is preliminary data.</text>
</comment>
<reference evidence="2 3" key="1">
    <citation type="submission" date="2022-10" db="EMBL/GenBank/DDBJ databases">
        <title>Identification of biosynthetic pathway for the production of the potent trypsin inhibitor radiosumin.</title>
        <authorList>
            <person name="Fewer D.P."/>
            <person name="Delbaje E."/>
            <person name="Ouyang X."/>
            <person name="Agostino P.D."/>
            <person name="Wahlsten M."/>
            <person name="Jokela J."/>
            <person name="Permi P."/>
            <person name="Haapaniemi E."/>
            <person name="Koistinen H."/>
        </authorList>
    </citation>
    <scope>NUCLEOTIDE SEQUENCE [LARGE SCALE GENOMIC DNA]</scope>
    <source>
        <strain evidence="2 3">NIES-515</strain>
    </source>
</reference>
<dbReference type="PANTHER" id="PTHR22617">
    <property type="entry name" value="CHEMOTAXIS SENSOR HISTIDINE KINASE-RELATED"/>
    <property type="match status" value="1"/>
</dbReference>
<dbReference type="InterPro" id="IPR002545">
    <property type="entry name" value="CheW-lke_dom"/>
</dbReference>
<dbReference type="SMART" id="SM00260">
    <property type="entry name" value="CheW"/>
    <property type="match status" value="2"/>
</dbReference>
<protein>
    <submittedName>
        <fullName evidence="2">Chemotaxis protein CheW</fullName>
    </submittedName>
</protein>
<dbReference type="RefSeq" id="WP_263746632.1">
    <property type="nucleotide sequence ID" value="NZ_JAOWRF010000236.1"/>
</dbReference>
<dbReference type="InterPro" id="IPR039315">
    <property type="entry name" value="CheW"/>
</dbReference>
<gene>
    <name evidence="2" type="ORF">OGM63_16255</name>
</gene>
<dbReference type="Pfam" id="PF01584">
    <property type="entry name" value="CheW"/>
    <property type="match status" value="2"/>
</dbReference>
<keyword evidence="3" id="KW-1185">Reference proteome</keyword>
<name>A0ABT3B115_9CYAN</name>
<evidence type="ECO:0000313" key="2">
    <source>
        <dbReference type="EMBL" id="MCV3215046.1"/>
    </source>
</evidence>
<dbReference type="EMBL" id="JAOWRF010000236">
    <property type="protein sequence ID" value="MCV3215046.1"/>
    <property type="molecule type" value="Genomic_DNA"/>
</dbReference>
<evidence type="ECO:0000259" key="1">
    <source>
        <dbReference type="PROSITE" id="PS50851"/>
    </source>
</evidence>
<sequence length="394" mass="44420">MKEHSYLTFSLNNNLYGISLVYVEELFSLPELTPIPENPYKIVGIVNLRGNIVPVMDFNLTLSSQSLDYCLTDSLVVLKWQEFRLGIIVNQIHEVINISPAEITNELDYERELAIVKEGTENWENMYSYSDPNQILKESIPQFQKPVELRKIIAGVASIPENIFILNNPDNWSNYVEIQDIFSGKNLLEPKIISHNNADIFPANGSELLLSQQPVFCPNATLEETTTFRKRADNFRFAPETQDLKTFITLAVFALNSNLFGINLELVREFTDIRQVTPIPCVKPHIIGNMNLRGEILTLIDICGLLNLPLMGIGNNSKAMVVEVEGIVAGLMVEEVCDVMFSLNPRDIRAVPTAIHSVNDEYLQGAVLYHEKIMSILDLPKIFLKGGLIVDEVI</sequence>
<dbReference type="Gene3D" id="2.30.30.40">
    <property type="entry name" value="SH3 Domains"/>
    <property type="match status" value="1"/>
</dbReference>
<dbReference type="PROSITE" id="PS50851">
    <property type="entry name" value="CHEW"/>
    <property type="match status" value="2"/>
</dbReference>